<accession>X0VAM6</accession>
<keyword evidence="8" id="KW-0067">ATP-binding</keyword>
<evidence type="ECO:0000256" key="5">
    <source>
        <dbReference type="ARBA" id="ARBA00022555"/>
    </source>
</evidence>
<comment type="caution">
    <text evidence="13">The sequence shown here is derived from an EMBL/GenBank/DDBJ whole genome shotgun (WGS) entry which is preliminary data.</text>
</comment>
<dbReference type="AlphaFoldDB" id="X0VAM6"/>
<comment type="similarity">
    <text evidence="2">Belongs to the class-II aminoacyl-tRNA synthetase family.</text>
</comment>
<dbReference type="InterPro" id="IPR018165">
    <property type="entry name" value="Ala-tRNA-synth_IIc_core"/>
</dbReference>
<dbReference type="InterPro" id="IPR050058">
    <property type="entry name" value="Ala-tRNA_ligase"/>
</dbReference>
<sequence length="258" mass="29294">TFLFTNAGMVQFKNLYLGLEKPSYTRAASSQKCVRAGGKHNDLDQVGYTNRHHTFFEMLGNFSFGDYFKKEAIDMAWELLTVRYGLPEEKLWVSIYKDDDEAYKIWNEKIGLPHDRIFRFGEEDNFWSMGETGPCGPCSEIYIDQGPEVGCGKPTCSVGCDCDRYLELWNLVFTQYDRESSGELTPLPKPNIDTGMGLERLAAVLQGVYSNYDSDLFSDIIRLIEELAGSQYGQDKKSDISFRVIADHSRAVAFLIAD</sequence>
<dbReference type="GO" id="GO:0000049">
    <property type="term" value="F:tRNA binding"/>
    <property type="evidence" value="ECO:0007669"/>
    <property type="project" value="UniProtKB-KW"/>
</dbReference>
<dbReference type="EMBL" id="BARS01035095">
    <property type="protein sequence ID" value="GAG15179.1"/>
    <property type="molecule type" value="Genomic_DNA"/>
</dbReference>
<dbReference type="PROSITE" id="PS50860">
    <property type="entry name" value="AA_TRNA_LIGASE_II_ALA"/>
    <property type="match status" value="1"/>
</dbReference>
<dbReference type="CDD" id="cd00673">
    <property type="entry name" value="AlaRS_core"/>
    <property type="match status" value="1"/>
</dbReference>
<protein>
    <recommendedName>
        <fullName evidence="4">Alanine--tRNA ligase</fullName>
        <ecNumber evidence="3">6.1.1.7</ecNumber>
    </recommendedName>
</protein>
<keyword evidence="10" id="KW-0648">Protein biosynthesis</keyword>
<dbReference type="GO" id="GO:0005524">
    <property type="term" value="F:ATP binding"/>
    <property type="evidence" value="ECO:0007669"/>
    <property type="project" value="UniProtKB-KW"/>
</dbReference>
<dbReference type="Gene3D" id="3.30.930.10">
    <property type="entry name" value="Bira Bifunctional Protein, Domain 2"/>
    <property type="match status" value="1"/>
</dbReference>
<gene>
    <name evidence="13" type="ORF">S01H1_54120</name>
</gene>
<dbReference type="GO" id="GO:0004813">
    <property type="term" value="F:alanine-tRNA ligase activity"/>
    <property type="evidence" value="ECO:0007669"/>
    <property type="project" value="UniProtKB-EC"/>
</dbReference>
<dbReference type="FunFam" id="3.30.930.10:FF:000004">
    <property type="entry name" value="Alanine--tRNA ligase"/>
    <property type="match status" value="1"/>
</dbReference>
<dbReference type="EC" id="6.1.1.7" evidence="3"/>
<dbReference type="PRINTS" id="PR00980">
    <property type="entry name" value="TRNASYNTHALA"/>
</dbReference>
<dbReference type="PANTHER" id="PTHR11777">
    <property type="entry name" value="ALANYL-TRNA SYNTHETASE"/>
    <property type="match status" value="1"/>
</dbReference>
<dbReference type="GO" id="GO:0002161">
    <property type="term" value="F:aminoacyl-tRNA deacylase activity"/>
    <property type="evidence" value="ECO:0007669"/>
    <property type="project" value="TreeGrafter"/>
</dbReference>
<dbReference type="InterPro" id="IPR045864">
    <property type="entry name" value="aa-tRNA-synth_II/BPL/LPL"/>
</dbReference>
<evidence type="ECO:0000256" key="8">
    <source>
        <dbReference type="ARBA" id="ARBA00022840"/>
    </source>
</evidence>
<evidence type="ECO:0000256" key="9">
    <source>
        <dbReference type="ARBA" id="ARBA00022884"/>
    </source>
</evidence>
<evidence type="ECO:0000256" key="1">
    <source>
        <dbReference type="ARBA" id="ARBA00001947"/>
    </source>
</evidence>
<organism evidence="13">
    <name type="scientific">marine sediment metagenome</name>
    <dbReference type="NCBI Taxonomy" id="412755"/>
    <lineage>
        <taxon>unclassified sequences</taxon>
        <taxon>metagenomes</taxon>
        <taxon>ecological metagenomes</taxon>
    </lineage>
</organism>
<dbReference type="GO" id="GO:0006419">
    <property type="term" value="P:alanyl-tRNA aminoacylation"/>
    <property type="evidence" value="ECO:0007669"/>
    <property type="project" value="InterPro"/>
</dbReference>
<evidence type="ECO:0000256" key="10">
    <source>
        <dbReference type="ARBA" id="ARBA00022917"/>
    </source>
</evidence>
<feature type="domain" description="Alanyl-transfer RNA synthetases family profile" evidence="12">
    <location>
        <begin position="1"/>
        <end position="258"/>
    </location>
</feature>
<evidence type="ECO:0000256" key="7">
    <source>
        <dbReference type="ARBA" id="ARBA00022741"/>
    </source>
</evidence>
<evidence type="ECO:0000259" key="12">
    <source>
        <dbReference type="PROSITE" id="PS50860"/>
    </source>
</evidence>
<dbReference type="PANTHER" id="PTHR11777:SF9">
    <property type="entry name" value="ALANINE--TRNA LIGASE, CYTOPLASMIC"/>
    <property type="match status" value="1"/>
</dbReference>
<evidence type="ECO:0000256" key="3">
    <source>
        <dbReference type="ARBA" id="ARBA00013168"/>
    </source>
</evidence>
<evidence type="ECO:0000256" key="4">
    <source>
        <dbReference type="ARBA" id="ARBA00017959"/>
    </source>
</evidence>
<dbReference type="InterPro" id="IPR002318">
    <property type="entry name" value="Ala-tRNA-lgiase_IIc"/>
</dbReference>
<keyword evidence="9" id="KW-0694">RNA-binding</keyword>
<evidence type="ECO:0000313" key="13">
    <source>
        <dbReference type="EMBL" id="GAG15179.1"/>
    </source>
</evidence>
<evidence type="ECO:0000256" key="6">
    <source>
        <dbReference type="ARBA" id="ARBA00022598"/>
    </source>
</evidence>
<dbReference type="Pfam" id="PF01411">
    <property type="entry name" value="tRNA-synt_2c"/>
    <property type="match status" value="1"/>
</dbReference>
<dbReference type="InterPro" id="IPR018162">
    <property type="entry name" value="Ala-tRNA-ligase_IIc_anticod-bd"/>
</dbReference>
<dbReference type="GO" id="GO:0005829">
    <property type="term" value="C:cytosol"/>
    <property type="evidence" value="ECO:0007669"/>
    <property type="project" value="TreeGrafter"/>
</dbReference>
<evidence type="ECO:0000256" key="11">
    <source>
        <dbReference type="ARBA" id="ARBA00023146"/>
    </source>
</evidence>
<evidence type="ECO:0000256" key="2">
    <source>
        <dbReference type="ARBA" id="ARBA00008226"/>
    </source>
</evidence>
<dbReference type="InterPro" id="IPR018164">
    <property type="entry name" value="Ala-tRNA-synth_IIc_N"/>
</dbReference>
<comment type="cofactor">
    <cofactor evidence="1">
        <name>Zn(2+)</name>
        <dbReference type="ChEBI" id="CHEBI:29105"/>
    </cofactor>
</comment>
<feature type="non-terminal residue" evidence="13">
    <location>
        <position position="258"/>
    </location>
</feature>
<keyword evidence="6" id="KW-0436">Ligase</keyword>
<proteinExistence type="inferred from homology"/>
<dbReference type="SUPFAM" id="SSF55681">
    <property type="entry name" value="Class II aaRS and biotin synthetases"/>
    <property type="match status" value="1"/>
</dbReference>
<keyword evidence="7" id="KW-0547">Nucleotide-binding</keyword>
<reference evidence="13" key="1">
    <citation type="journal article" date="2014" name="Front. Microbiol.">
        <title>High frequency of phylogenetically diverse reductive dehalogenase-homologous genes in deep subseafloor sedimentary metagenomes.</title>
        <authorList>
            <person name="Kawai M."/>
            <person name="Futagami T."/>
            <person name="Toyoda A."/>
            <person name="Takaki Y."/>
            <person name="Nishi S."/>
            <person name="Hori S."/>
            <person name="Arai W."/>
            <person name="Tsubouchi T."/>
            <person name="Morono Y."/>
            <person name="Uchiyama I."/>
            <person name="Ito T."/>
            <person name="Fujiyama A."/>
            <person name="Inagaki F."/>
            <person name="Takami H."/>
        </authorList>
    </citation>
    <scope>NUCLEOTIDE SEQUENCE</scope>
    <source>
        <strain evidence="13">Expedition CK06-06</strain>
    </source>
</reference>
<name>X0VAM6_9ZZZZ</name>
<keyword evidence="5" id="KW-0820">tRNA-binding</keyword>
<feature type="non-terminal residue" evidence="13">
    <location>
        <position position="1"/>
    </location>
</feature>
<keyword evidence="11" id="KW-0030">Aminoacyl-tRNA synthetase</keyword>
<dbReference type="SUPFAM" id="SSF101353">
    <property type="entry name" value="Putative anticodon-binding domain of alanyl-tRNA synthetase (AlaRS)"/>
    <property type="match status" value="1"/>
</dbReference>